<evidence type="ECO:0000256" key="4">
    <source>
        <dbReference type="SAM" id="SignalP"/>
    </source>
</evidence>
<gene>
    <name evidence="6" type="ORF">EJD97_017093</name>
</gene>
<evidence type="ECO:0000256" key="3">
    <source>
        <dbReference type="ARBA" id="ARBA00023180"/>
    </source>
</evidence>
<dbReference type="GO" id="GO:0048544">
    <property type="term" value="P:recognition of pollen"/>
    <property type="evidence" value="ECO:0007669"/>
    <property type="project" value="InterPro"/>
</dbReference>
<comment type="caution">
    <text evidence="6">The sequence shown here is derived from an EMBL/GenBank/DDBJ whole genome shotgun (WGS) entry which is preliminary data.</text>
</comment>
<keyword evidence="2" id="KW-1015">Disulfide bond</keyword>
<evidence type="ECO:0000256" key="1">
    <source>
        <dbReference type="ARBA" id="ARBA00022729"/>
    </source>
</evidence>
<dbReference type="AlphaFoldDB" id="A0A6N2B8G0"/>
<feature type="domain" description="Bulb-type lectin" evidence="5">
    <location>
        <begin position="22"/>
        <end position="144"/>
    </location>
</feature>
<evidence type="ECO:0000313" key="6">
    <source>
        <dbReference type="EMBL" id="TMW89501.1"/>
    </source>
</evidence>
<dbReference type="Gene3D" id="2.90.10.10">
    <property type="entry name" value="Bulb-type lectin domain"/>
    <property type="match status" value="1"/>
</dbReference>
<dbReference type="Pfam" id="PF01453">
    <property type="entry name" value="B_lectin"/>
    <property type="match status" value="1"/>
</dbReference>
<sequence length="279" mass="31995">MKKSYSILILVHFLCFSLSLGGDTISVNVSVSSDQTIMSSGGNFELGFFRPGDSRSYYIGIWYKKLYPQEVVWVANRDKPLDSADANLIISRGNLVLVDRLQNSIWSALAGNISPNISVTALLRDDGNLILNDVSKASMPLLLWQSFDYPTHTFLPGAKIGYDKRTQRKQVLISWKNLSDPAPGLYSMEMDPTRAQIVVKWNRTREYWASGSWDGRTFSLVPEMRTNYIYNFSYIDNENESYFTYSLYNSPITSKWMMDVSGRIQQQTWLYGNIDWNLF</sequence>
<dbReference type="InterPro" id="IPR036426">
    <property type="entry name" value="Bulb-type_lectin_dom_sf"/>
</dbReference>
<dbReference type="EMBL" id="RXGB01004529">
    <property type="protein sequence ID" value="TMW89501.1"/>
    <property type="molecule type" value="Genomic_DNA"/>
</dbReference>
<evidence type="ECO:0000256" key="2">
    <source>
        <dbReference type="ARBA" id="ARBA00023157"/>
    </source>
</evidence>
<reference evidence="6" key="1">
    <citation type="submission" date="2019-05" db="EMBL/GenBank/DDBJ databases">
        <title>The de novo reference genome and transcriptome assemblies of the wild tomato species Solanum chilense.</title>
        <authorList>
            <person name="Stam R."/>
            <person name="Nosenko T."/>
            <person name="Hoerger A.C."/>
            <person name="Stephan W."/>
            <person name="Seidel M.A."/>
            <person name="Kuhn J.M.M."/>
            <person name="Haberer G."/>
            <person name="Tellier A."/>
        </authorList>
    </citation>
    <scope>NUCLEOTIDE SEQUENCE</scope>
    <source>
        <tissue evidence="6">Mature leaves</tissue>
    </source>
</reference>
<dbReference type="InterPro" id="IPR000858">
    <property type="entry name" value="S_locus_glycoprot_dom"/>
</dbReference>
<organism evidence="6">
    <name type="scientific">Solanum chilense</name>
    <name type="common">Tomato</name>
    <name type="synonym">Lycopersicon chilense</name>
    <dbReference type="NCBI Taxonomy" id="4083"/>
    <lineage>
        <taxon>Eukaryota</taxon>
        <taxon>Viridiplantae</taxon>
        <taxon>Streptophyta</taxon>
        <taxon>Embryophyta</taxon>
        <taxon>Tracheophyta</taxon>
        <taxon>Spermatophyta</taxon>
        <taxon>Magnoliopsida</taxon>
        <taxon>eudicotyledons</taxon>
        <taxon>Gunneridae</taxon>
        <taxon>Pentapetalae</taxon>
        <taxon>asterids</taxon>
        <taxon>lamiids</taxon>
        <taxon>Solanales</taxon>
        <taxon>Solanaceae</taxon>
        <taxon>Solanoideae</taxon>
        <taxon>Solaneae</taxon>
        <taxon>Solanum</taxon>
        <taxon>Solanum subgen. Lycopersicon</taxon>
    </lineage>
</organism>
<feature type="signal peptide" evidence="4">
    <location>
        <begin position="1"/>
        <end position="21"/>
    </location>
</feature>
<proteinExistence type="predicted"/>
<protein>
    <recommendedName>
        <fullName evidence="5">Bulb-type lectin domain-containing protein</fullName>
    </recommendedName>
</protein>
<dbReference type="Pfam" id="PF00954">
    <property type="entry name" value="S_locus_glycop"/>
    <property type="match status" value="1"/>
</dbReference>
<dbReference type="PROSITE" id="PS50927">
    <property type="entry name" value="BULB_LECTIN"/>
    <property type="match status" value="1"/>
</dbReference>
<dbReference type="PANTHER" id="PTHR32444">
    <property type="entry name" value="BULB-TYPE LECTIN DOMAIN-CONTAINING PROTEIN"/>
    <property type="match status" value="1"/>
</dbReference>
<name>A0A6N2B8G0_SOLCI</name>
<keyword evidence="1 4" id="KW-0732">Signal</keyword>
<accession>A0A6N2B8G0</accession>
<dbReference type="SUPFAM" id="SSF51110">
    <property type="entry name" value="alpha-D-mannose-specific plant lectins"/>
    <property type="match status" value="1"/>
</dbReference>
<dbReference type="SMART" id="SM00108">
    <property type="entry name" value="B_lectin"/>
    <property type="match status" value="1"/>
</dbReference>
<dbReference type="InterPro" id="IPR001480">
    <property type="entry name" value="Bulb-type_lectin_dom"/>
</dbReference>
<feature type="non-terminal residue" evidence="6">
    <location>
        <position position="279"/>
    </location>
</feature>
<feature type="chain" id="PRO_5026828097" description="Bulb-type lectin domain-containing protein" evidence="4">
    <location>
        <begin position="22"/>
        <end position="279"/>
    </location>
</feature>
<dbReference type="PANTHER" id="PTHR32444:SF247">
    <property type="entry name" value="OS01G0958200 PROTEIN"/>
    <property type="match status" value="1"/>
</dbReference>
<keyword evidence="3" id="KW-0325">Glycoprotein</keyword>
<evidence type="ECO:0000259" key="5">
    <source>
        <dbReference type="PROSITE" id="PS50927"/>
    </source>
</evidence>
<dbReference type="CDD" id="cd00028">
    <property type="entry name" value="B_lectin"/>
    <property type="match status" value="1"/>
</dbReference>